<dbReference type="Gene3D" id="3.30.160.250">
    <property type="match status" value="1"/>
</dbReference>
<dbReference type="InterPro" id="IPR035069">
    <property type="entry name" value="TTHA1013/TTHA0281-like"/>
</dbReference>
<dbReference type="EMBL" id="CP157484">
    <property type="protein sequence ID" value="XBO37785.1"/>
    <property type="molecule type" value="Genomic_DNA"/>
</dbReference>
<dbReference type="RefSeq" id="WP_406854612.1">
    <property type="nucleotide sequence ID" value="NZ_CP157484.1"/>
</dbReference>
<sequence>MRTFVGILDGRADVWGVRVPDAPGCYGGGATAEEAVASAVEALADLLQDDDYVRATPLNPTPIEALRERPDIKAGLAAGDVLVLLSAPGDAGRNDRTPIAAE</sequence>
<evidence type="ECO:0000313" key="2">
    <source>
        <dbReference type="EMBL" id="XBO37785.1"/>
    </source>
</evidence>
<dbReference type="InterPro" id="IPR031807">
    <property type="entry name" value="HicB-like"/>
</dbReference>
<dbReference type="Pfam" id="PF15919">
    <property type="entry name" value="HicB_lk_antitox"/>
    <property type="match status" value="1"/>
</dbReference>
<feature type="domain" description="HicB-like antitoxin of toxin-antitoxin system" evidence="1">
    <location>
        <begin position="11"/>
        <end position="75"/>
    </location>
</feature>
<dbReference type="AlphaFoldDB" id="A0AAU7JBS0"/>
<reference evidence="2" key="1">
    <citation type="submission" date="2024-05" db="EMBL/GenBank/DDBJ databases">
        <authorList>
            <person name="Kim S."/>
            <person name="Heo J."/>
            <person name="Choi H."/>
            <person name="Choi Y."/>
            <person name="Kwon S.-W."/>
            <person name="Kim Y."/>
        </authorList>
    </citation>
    <scope>NUCLEOTIDE SEQUENCE</scope>
    <source>
        <strain evidence="2">KACC 23698</strain>
    </source>
</reference>
<evidence type="ECO:0000259" key="1">
    <source>
        <dbReference type="Pfam" id="PF15919"/>
    </source>
</evidence>
<proteinExistence type="predicted"/>
<organism evidence="2">
    <name type="scientific">Alsobacter sp. KACC 23698</name>
    <dbReference type="NCBI Taxonomy" id="3149229"/>
    <lineage>
        <taxon>Bacteria</taxon>
        <taxon>Pseudomonadati</taxon>
        <taxon>Pseudomonadota</taxon>
        <taxon>Alphaproteobacteria</taxon>
        <taxon>Hyphomicrobiales</taxon>
        <taxon>Alsobacteraceae</taxon>
        <taxon>Alsobacter</taxon>
    </lineage>
</organism>
<protein>
    <submittedName>
        <fullName evidence="2">Type II toxin-antitoxin system HicB family antitoxin</fullName>
    </submittedName>
</protein>
<accession>A0AAU7JBS0</accession>
<gene>
    <name evidence="2" type="ORF">ABEG18_18965</name>
</gene>
<name>A0AAU7JBS0_9HYPH</name>
<dbReference type="SUPFAM" id="SSF143100">
    <property type="entry name" value="TTHA1013/TTHA0281-like"/>
    <property type="match status" value="1"/>
</dbReference>